<evidence type="ECO:0000313" key="1">
    <source>
        <dbReference type="EMBL" id="TGO16199.1"/>
    </source>
</evidence>
<evidence type="ECO:0000313" key="2">
    <source>
        <dbReference type="Proteomes" id="UP000297777"/>
    </source>
</evidence>
<accession>A0A4Z1EY11</accession>
<organism evidence="1 2">
    <name type="scientific">Botrytis tulipae</name>
    <dbReference type="NCBI Taxonomy" id="87230"/>
    <lineage>
        <taxon>Eukaryota</taxon>
        <taxon>Fungi</taxon>
        <taxon>Dikarya</taxon>
        <taxon>Ascomycota</taxon>
        <taxon>Pezizomycotina</taxon>
        <taxon>Leotiomycetes</taxon>
        <taxon>Helotiales</taxon>
        <taxon>Sclerotiniaceae</taxon>
        <taxon>Botrytis</taxon>
    </lineage>
</organism>
<sequence length="433" mass="50315">MVKRIRRKRGSAVAKTTAESKEETLTPVIMDGPPAVQYQSKIPFDFNYYGDFYFTSMTDRTIRLRDTRCAKTGRALDNVGRRDGRIVSYQRYNVLDLEVYIAYLIRRPGPFRFMDLPIEVRIIIFQLMASVILYFDPESKTYVNSISIGRDSIWKFEYKETYGVGFEKYLENMSAFRRNFLPKQKAKQHSIFVEEANEFVYIHQDHPNRNGYYMENFNVDHASMPDSDFLDWADLKWIRMLANVSTQFRLELGSVIWERSRIYCNGDKDESALGQLLKASPGIAKGLKELVIEVIYLEYSIWEKGSDESMRSVNETFSGLVQLVSQKMNLEYLTIRLVGTKSALVKLTEGEGPMKILTNIRDLKVTKGFQIEMSACLEISDNGRELDPEFNIEWQPKVREALMPDNLRLQIPETDRNNYLASRKKEQKIGAIE</sequence>
<dbReference type="Proteomes" id="UP000297777">
    <property type="component" value="Unassembled WGS sequence"/>
</dbReference>
<reference evidence="1 2" key="1">
    <citation type="submission" date="2017-12" db="EMBL/GenBank/DDBJ databases">
        <title>Comparative genomics of Botrytis spp.</title>
        <authorList>
            <person name="Valero-Jimenez C.A."/>
            <person name="Tapia P."/>
            <person name="Veloso J."/>
            <person name="Silva-Moreno E."/>
            <person name="Staats M."/>
            <person name="Valdes J.H."/>
            <person name="Van Kan J.A.L."/>
        </authorList>
    </citation>
    <scope>NUCLEOTIDE SEQUENCE [LARGE SCALE GENOMIC DNA]</scope>
    <source>
        <strain evidence="1 2">Bt9001</strain>
    </source>
</reference>
<name>A0A4Z1EY11_9HELO</name>
<gene>
    <name evidence="1" type="ORF">BTUL_0031g00650</name>
</gene>
<comment type="caution">
    <text evidence="1">The sequence shown here is derived from an EMBL/GenBank/DDBJ whole genome shotgun (WGS) entry which is preliminary data.</text>
</comment>
<proteinExistence type="predicted"/>
<keyword evidence="2" id="KW-1185">Reference proteome</keyword>
<dbReference type="AlphaFoldDB" id="A0A4Z1EY11"/>
<dbReference type="EMBL" id="PQXH01000031">
    <property type="protein sequence ID" value="TGO16199.1"/>
    <property type="molecule type" value="Genomic_DNA"/>
</dbReference>
<protein>
    <submittedName>
        <fullName evidence="1">Uncharacterized protein</fullName>
    </submittedName>
</protein>
<dbReference type="OrthoDB" id="3483741at2759"/>